<keyword evidence="2" id="KW-1185">Reference proteome</keyword>
<sequence>MTTAAARQARRQLRWLLGLLAVAMLGFALMLLAHRVVASEATAHRIAQLQLGFGASAQLRSAPGEGFDEAWAESHSLLARLARQEPGLQAAYEAVLATLLLADRPLREPLRALEAAMLGRIAALHRQEQERLRISIAVALAAALAG</sequence>
<name>D5RJ87_9PROT</name>
<feature type="non-terminal residue" evidence="1">
    <location>
        <position position="146"/>
    </location>
</feature>
<organism evidence="1 2">
    <name type="scientific">Pseudoroseomonas cervicalis ATCC 49957</name>
    <dbReference type="NCBI Taxonomy" id="525371"/>
    <lineage>
        <taxon>Bacteria</taxon>
        <taxon>Pseudomonadati</taxon>
        <taxon>Pseudomonadota</taxon>
        <taxon>Alphaproteobacteria</taxon>
        <taxon>Acetobacterales</taxon>
        <taxon>Roseomonadaceae</taxon>
        <taxon>Roseomonas</taxon>
    </lineage>
</organism>
<protein>
    <submittedName>
        <fullName evidence="1">Uncharacterized protein</fullName>
    </submittedName>
</protein>
<comment type="caution">
    <text evidence="1">The sequence shown here is derived from an EMBL/GenBank/DDBJ whole genome shotgun (WGS) entry which is preliminary data.</text>
</comment>
<evidence type="ECO:0000313" key="2">
    <source>
        <dbReference type="Proteomes" id="UP000005324"/>
    </source>
</evidence>
<dbReference type="RefSeq" id="WP_007004206.1">
    <property type="nucleotide sequence ID" value="NZ_GG770778.1"/>
</dbReference>
<gene>
    <name evidence="1" type="ORF">HMPREF0731_1147</name>
</gene>
<dbReference type="Proteomes" id="UP000005324">
    <property type="component" value="Unassembled WGS sequence"/>
</dbReference>
<dbReference type="EMBL" id="ADVL01000190">
    <property type="protein sequence ID" value="EFH12624.1"/>
    <property type="molecule type" value="Genomic_DNA"/>
</dbReference>
<proteinExistence type="predicted"/>
<reference evidence="1 2" key="1">
    <citation type="submission" date="2010-04" db="EMBL/GenBank/DDBJ databases">
        <authorList>
            <person name="Qin X."/>
            <person name="Bachman B."/>
            <person name="Battles P."/>
            <person name="Bell A."/>
            <person name="Bess C."/>
            <person name="Bickham C."/>
            <person name="Chaboub L."/>
            <person name="Chen D."/>
            <person name="Coyle M."/>
            <person name="Deiros D.R."/>
            <person name="Dinh H."/>
            <person name="Forbes L."/>
            <person name="Fowler G."/>
            <person name="Francisco L."/>
            <person name="Fu Q."/>
            <person name="Gubbala S."/>
            <person name="Hale W."/>
            <person name="Han Y."/>
            <person name="Hemphill L."/>
            <person name="Highlander S.K."/>
            <person name="Hirani K."/>
            <person name="Hogues M."/>
            <person name="Jackson L."/>
            <person name="Jakkamsetti A."/>
            <person name="Javaid M."/>
            <person name="Jiang H."/>
            <person name="Korchina V."/>
            <person name="Kovar C."/>
            <person name="Lara F."/>
            <person name="Lee S."/>
            <person name="Mata R."/>
            <person name="Mathew T."/>
            <person name="Moen C."/>
            <person name="Morales K."/>
            <person name="Munidasa M."/>
            <person name="Nazareth L."/>
            <person name="Ngo R."/>
            <person name="Nguyen L."/>
            <person name="Okwuonu G."/>
            <person name="Ongeri F."/>
            <person name="Patil S."/>
            <person name="Petrosino J."/>
            <person name="Pham C."/>
            <person name="Pham P."/>
            <person name="Pu L.-L."/>
            <person name="Puazo M."/>
            <person name="Raj R."/>
            <person name="Reid J."/>
            <person name="Rouhana J."/>
            <person name="Saada N."/>
            <person name="Shang Y."/>
            <person name="Simmons D."/>
            <person name="Thornton R."/>
            <person name="Warren J."/>
            <person name="Weissenberger G."/>
            <person name="Zhang J."/>
            <person name="Zhang L."/>
            <person name="Zhou C."/>
            <person name="Zhu D."/>
            <person name="Muzny D."/>
            <person name="Worley K."/>
            <person name="Gibbs R."/>
        </authorList>
    </citation>
    <scope>NUCLEOTIDE SEQUENCE [LARGE SCALE GENOMIC DNA]</scope>
    <source>
        <strain evidence="1 2">ATCC 49957</strain>
    </source>
</reference>
<dbReference type="HOGENOM" id="CLU_1781497_0_0_5"/>
<dbReference type="AlphaFoldDB" id="D5RJ87"/>
<evidence type="ECO:0000313" key="1">
    <source>
        <dbReference type="EMBL" id="EFH12624.1"/>
    </source>
</evidence>
<accession>D5RJ87</accession>